<dbReference type="InterPro" id="IPR046536">
    <property type="entry name" value="DUF6601"/>
</dbReference>
<comment type="caution">
    <text evidence="2">The sequence shown here is derived from an EMBL/GenBank/DDBJ whole genome shotgun (WGS) entry which is preliminary data.</text>
</comment>
<dbReference type="PANTHER" id="PTHR34414">
    <property type="entry name" value="HET DOMAIN-CONTAINING PROTEIN-RELATED"/>
    <property type="match status" value="1"/>
</dbReference>
<name>A0ABY6UEF3_BIOOC</name>
<accession>A0ABY6UEF3</accession>
<protein>
    <submittedName>
        <fullName evidence="2">Uncharacterized protein</fullName>
    </submittedName>
</protein>
<keyword evidence="1" id="KW-0472">Membrane</keyword>
<evidence type="ECO:0000313" key="2">
    <source>
        <dbReference type="EMBL" id="VUC29580.1"/>
    </source>
</evidence>
<feature type="transmembrane region" description="Helical" evidence="1">
    <location>
        <begin position="252"/>
        <end position="274"/>
    </location>
</feature>
<dbReference type="Pfam" id="PF20246">
    <property type="entry name" value="DUF6601"/>
    <property type="match status" value="1"/>
</dbReference>
<organism evidence="2 3">
    <name type="scientific">Bionectria ochroleuca</name>
    <name type="common">Gliocladium roseum</name>
    <dbReference type="NCBI Taxonomy" id="29856"/>
    <lineage>
        <taxon>Eukaryota</taxon>
        <taxon>Fungi</taxon>
        <taxon>Dikarya</taxon>
        <taxon>Ascomycota</taxon>
        <taxon>Pezizomycotina</taxon>
        <taxon>Sordariomycetes</taxon>
        <taxon>Hypocreomycetidae</taxon>
        <taxon>Hypocreales</taxon>
        <taxon>Bionectriaceae</taxon>
        <taxon>Clonostachys</taxon>
    </lineage>
</organism>
<reference evidence="2 3" key="1">
    <citation type="submission" date="2019-06" db="EMBL/GenBank/DDBJ databases">
        <authorList>
            <person name="Broberg M."/>
        </authorList>
    </citation>
    <scope>NUCLEOTIDE SEQUENCE [LARGE SCALE GENOMIC DNA]</scope>
</reference>
<dbReference type="PANTHER" id="PTHR34414:SF1">
    <property type="entry name" value="SUBTILISIN-LIKE SERINE PROTEASE"/>
    <property type="match status" value="1"/>
</dbReference>
<keyword evidence="1" id="KW-0812">Transmembrane</keyword>
<evidence type="ECO:0000256" key="1">
    <source>
        <dbReference type="SAM" id="Phobius"/>
    </source>
</evidence>
<feature type="transmembrane region" description="Helical" evidence="1">
    <location>
        <begin position="294"/>
        <end position="314"/>
    </location>
</feature>
<dbReference type="Proteomes" id="UP000766486">
    <property type="component" value="Unassembled WGS sequence"/>
</dbReference>
<sequence>MSNPQVPFPESKALDRQRLLIDRTDAIQSVDAINHIPGDPTINLSRDVVTTYVKAQMSTPLLDEMHHRLWLVAKRQSRNIDPIDNHRVKGRTIIATDAIRLHLVWYKDRIYVKPVPEWLLNFDFWSQFLQDSDSGDKVQSFHPTDDPTTPSNRSMALGFMRSYAMLVPSRIAFQLAQDCYLIPAHINWLEWAQFIACFSQIEDHQVAKRYQYGQIRLSRLNWAVRIFRFSLSKKLWFYEFPRWSITETLSQATIPLFFVFASATLVLSSMQVILSVPDEDLWLGPDSSTYLKRSFWILSIVILSFSFLVWIVLFEGLWNLDHSEGQTDTETKSQK</sequence>
<evidence type="ECO:0000313" key="3">
    <source>
        <dbReference type="Proteomes" id="UP000766486"/>
    </source>
</evidence>
<dbReference type="EMBL" id="CABFNS010000801">
    <property type="protein sequence ID" value="VUC29580.1"/>
    <property type="molecule type" value="Genomic_DNA"/>
</dbReference>
<proteinExistence type="predicted"/>
<gene>
    <name evidence="2" type="ORF">CLO192961_LOCUS261211</name>
</gene>
<keyword evidence="1" id="KW-1133">Transmembrane helix</keyword>
<keyword evidence="3" id="KW-1185">Reference proteome</keyword>